<dbReference type="InterPro" id="IPR050833">
    <property type="entry name" value="Poly_Biosynth_Transport"/>
</dbReference>
<feature type="transmembrane region" description="Helical" evidence="7">
    <location>
        <begin position="81"/>
        <end position="107"/>
    </location>
</feature>
<accession>A0ABW2RYH6</accession>
<evidence type="ECO:0000313" key="8">
    <source>
        <dbReference type="EMBL" id="MFC7448772.1"/>
    </source>
</evidence>
<dbReference type="Proteomes" id="UP001596484">
    <property type="component" value="Unassembled WGS sequence"/>
</dbReference>
<evidence type="ECO:0000256" key="3">
    <source>
        <dbReference type="ARBA" id="ARBA00022475"/>
    </source>
</evidence>
<dbReference type="EMBL" id="JBHTCS010000014">
    <property type="protein sequence ID" value="MFC7448772.1"/>
    <property type="molecule type" value="Genomic_DNA"/>
</dbReference>
<evidence type="ECO:0000256" key="4">
    <source>
        <dbReference type="ARBA" id="ARBA00022692"/>
    </source>
</evidence>
<keyword evidence="4 7" id="KW-0812">Transmembrane</keyword>
<proteinExistence type="inferred from homology"/>
<dbReference type="RefSeq" id="WP_378405168.1">
    <property type="nucleotide sequence ID" value="NZ_JBHTCS010000014.1"/>
</dbReference>
<name>A0ABW2RYH6_9NOCA</name>
<dbReference type="PANTHER" id="PTHR30250:SF10">
    <property type="entry name" value="LIPOPOLYSACCHARIDE BIOSYNTHESIS PROTEIN WZXC"/>
    <property type="match status" value="1"/>
</dbReference>
<feature type="transmembrane region" description="Helical" evidence="7">
    <location>
        <begin position="417"/>
        <end position="435"/>
    </location>
</feature>
<evidence type="ECO:0000256" key="1">
    <source>
        <dbReference type="ARBA" id="ARBA00004651"/>
    </source>
</evidence>
<protein>
    <submittedName>
        <fullName evidence="8">Oligosaccharide flippase family protein</fullName>
    </submittedName>
</protein>
<feature type="transmembrane region" description="Helical" evidence="7">
    <location>
        <begin position="359"/>
        <end position="382"/>
    </location>
</feature>
<feature type="transmembrane region" description="Helical" evidence="7">
    <location>
        <begin position="43"/>
        <end position="69"/>
    </location>
</feature>
<feature type="transmembrane region" description="Helical" evidence="7">
    <location>
        <begin position="113"/>
        <end position="133"/>
    </location>
</feature>
<comment type="subcellular location">
    <subcellularLocation>
        <location evidence="1">Cell membrane</location>
        <topology evidence="1">Multi-pass membrane protein</topology>
    </subcellularLocation>
</comment>
<evidence type="ECO:0000313" key="9">
    <source>
        <dbReference type="Proteomes" id="UP001596484"/>
    </source>
</evidence>
<evidence type="ECO:0000256" key="2">
    <source>
        <dbReference type="ARBA" id="ARBA00007430"/>
    </source>
</evidence>
<feature type="transmembrane region" description="Helical" evidence="7">
    <location>
        <begin position="327"/>
        <end position="352"/>
    </location>
</feature>
<feature type="transmembrane region" description="Helical" evidence="7">
    <location>
        <begin position="12"/>
        <end position="37"/>
    </location>
</feature>
<comment type="similarity">
    <text evidence="2">Belongs to the polysaccharide synthase family.</text>
</comment>
<feature type="transmembrane region" description="Helical" evidence="7">
    <location>
        <begin position="296"/>
        <end position="321"/>
    </location>
</feature>
<sequence length="489" mass="50781">MRRNLGQSIRHGLAWSLAGTIIVRLGGLVVGIVLARLLTPEQFGVYAVALTVTTILITLADLGLGAVLLRADDPERLAPTVATLGLLAGTLLAGGMALSSGIVAAAFGIPDAAPVIAVLSLSLLLGGIAVVPYSLLLRNFEQNKLFATSVVEFAVGTVVSIGLVLLGLGPMALALARIAAQCTSTAMQFVLARWRPRVGFDRAVAGPALRFGLQASSAAVLSVVLMNIDNMVIARIAGDVSLGFYALAFNIASWPMTAIGQAVRSVSIQAFAESERQRVVRGNAGRDPSLAVGTTFAWAAAVPVGTLLAVLSVPLIGVLYGGRWIPASAALAALGAFGALRVLLTVIDYYLLARGAAGTVAWIQVLWIVALTPAMVAGTYLFGITGGGWSHMIIGVCVMLPVYLVAAQRAGADVSAVVRGLIPPVLAAVPCWYAARWVASSFETPLLGLTCGGITGVVVYLGLIHRWIMRVWQSIHRPSAAALSTRGKR</sequence>
<evidence type="ECO:0000256" key="5">
    <source>
        <dbReference type="ARBA" id="ARBA00022989"/>
    </source>
</evidence>
<dbReference type="PANTHER" id="PTHR30250">
    <property type="entry name" value="PST FAMILY PREDICTED COLANIC ACID TRANSPORTER"/>
    <property type="match status" value="1"/>
</dbReference>
<evidence type="ECO:0000256" key="6">
    <source>
        <dbReference type="ARBA" id="ARBA00023136"/>
    </source>
</evidence>
<comment type="caution">
    <text evidence="8">The sequence shown here is derived from an EMBL/GenBank/DDBJ whole genome shotgun (WGS) entry which is preliminary data.</text>
</comment>
<feature type="transmembrane region" description="Helical" evidence="7">
    <location>
        <begin position="232"/>
        <end position="252"/>
    </location>
</feature>
<reference evidence="9" key="1">
    <citation type="journal article" date="2019" name="Int. J. Syst. Evol. Microbiol.">
        <title>The Global Catalogue of Microorganisms (GCM) 10K type strain sequencing project: providing services to taxonomists for standard genome sequencing and annotation.</title>
        <authorList>
            <consortium name="The Broad Institute Genomics Platform"/>
            <consortium name="The Broad Institute Genome Sequencing Center for Infectious Disease"/>
            <person name="Wu L."/>
            <person name="Ma J."/>
        </authorList>
    </citation>
    <scope>NUCLEOTIDE SEQUENCE [LARGE SCALE GENOMIC DNA]</scope>
    <source>
        <strain evidence="9">ICMP 19430</strain>
    </source>
</reference>
<keyword evidence="3" id="KW-1003">Cell membrane</keyword>
<feature type="transmembrane region" description="Helical" evidence="7">
    <location>
        <begin position="388"/>
        <end position="405"/>
    </location>
</feature>
<feature type="transmembrane region" description="Helical" evidence="7">
    <location>
        <begin position="447"/>
        <end position="468"/>
    </location>
</feature>
<keyword evidence="5 7" id="KW-1133">Transmembrane helix</keyword>
<keyword evidence="9" id="KW-1185">Reference proteome</keyword>
<gene>
    <name evidence="8" type="ORF">ACFQS9_12815</name>
</gene>
<evidence type="ECO:0000256" key="7">
    <source>
        <dbReference type="SAM" id="Phobius"/>
    </source>
</evidence>
<organism evidence="8 9">
    <name type="scientific">Rhodococcus daqingensis</name>
    <dbReference type="NCBI Taxonomy" id="2479363"/>
    <lineage>
        <taxon>Bacteria</taxon>
        <taxon>Bacillati</taxon>
        <taxon>Actinomycetota</taxon>
        <taxon>Actinomycetes</taxon>
        <taxon>Mycobacteriales</taxon>
        <taxon>Nocardiaceae</taxon>
        <taxon>Rhodococcus</taxon>
    </lineage>
</organism>
<dbReference type="Pfam" id="PF13440">
    <property type="entry name" value="Polysacc_synt_3"/>
    <property type="match status" value="1"/>
</dbReference>
<keyword evidence="6 7" id="KW-0472">Membrane</keyword>